<dbReference type="OrthoDB" id="447842at2759"/>
<dbReference type="GO" id="GO:0047631">
    <property type="term" value="F:ADP-ribose diphosphatase activity"/>
    <property type="evidence" value="ECO:0007669"/>
    <property type="project" value="TreeGrafter"/>
</dbReference>
<evidence type="ECO:0000259" key="11">
    <source>
        <dbReference type="Pfam" id="PF18290"/>
    </source>
</evidence>
<dbReference type="InterPro" id="IPR015797">
    <property type="entry name" value="NUDIX_hydrolase-like_dom_sf"/>
</dbReference>
<evidence type="ECO:0000259" key="10">
    <source>
        <dbReference type="Pfam" id="PF00293"/>
    </source>
</evidence>
<comment type="subcellular location">
    <subcellularLocation>
        <location evidence="9">Cytoplasm</location>
    </subcellularLocation>
    <subcellularLocation>
        <location evidence="1 9">Nucleus</location>
    </subcellularLocation>
    <subcellularLocation>
        <location evidence="9">Mitochondrion</location>
    </subcellularLocation>
</comment>
<dbReference type="PANTHER" id="PTHR13994">
    <property type="entry name" value="NUDIX HYDROLASE RELATED"/>
    <property type="match status" value="1"/>
</dbReference>
<evidence type="ECO:0000256" key="6">
    <source>
        <dbReference type="ARBA" id="ARBA00023242"/>
    </source>
</evidence>
<dbReference type="EC" id="3.6.1.-" evidence="9"/>
<dbReference type="PANTHER" id="PTHR13994:SF46">
    <property type="entry name" value="NUCLEOSIDE DIPHOSPHATE-LINKED MOIETY X MOTIF 6"/>
    <property type="match status" value="1"/>
</dbReference>
<evidence type="ECO:0000256" key="3">
    <source>
        <dbReference type="ARBA" id="ARBA00022490"/>
    </source>
</evidence>
<evidence type="ECO:0000256" key="5">
    <source>
        <dbReference type="ARBA" id="ARBA00023128"/>
    </source>
</evidence>
<dbReference type="SUPFAM" id="SSF55811">
    <property type="entry name" value="Nudix"/>
    <property type="match status" value="1"/>
</dbReference>
<organism evidence="12 13">
    <name type="scientific">Albula glossodonta</name>
    <name type="common">roundjaw bonefish</name>
    <dbReference type="NCBI Taxonomy" id="121402"/>
    <lineage>
        <taxon>Eukaryota</taxon>
        <taxon>Metazoa</taxon>
        <taxon>Chordata</taxon>
        <taxon>Craniata</taxon>
        <taxon>Vertebrata</taxon>
        <taxon>Euteleostomi</taxon>
        <taxon>Actinopterygii</taxon>
        <taxon>Neopterygii</taxon>
        <taxon>Teleostei</taxon>
        <taxon>Albuliformes</taxon>
        <taxon>Albulidae</taxon>
        <taxon>Albula</taxon>
    </lineage>
</organism>
<feature type="domain" description="Pre-nudix hydrolase" evidence="11">
    <location>
        <begin position="13"/>
        <end position="62"/>
    </location>
</feature>
<dbReference type="GO" id="GO:0051287">
    <property type="term" value="F:NAD binding"/>
    <property type="evidence" value="ECO:0007669"/>
    <property type="project" value="TreeGrafter"/>
</dbReference>
<dbReference type="Pfam" id="PF00293">
    <property type="entry name" value="NUDIX"/>
    <property type="match status" value="1"/>
</dbReference>
<proteinExistence type="inferred from homology"/>
<evidence type="ECO:0000256" key="8">
    <source>
        <dbReference type="ARBA" id="ARBA00068898"/>
    </source>
</evidence>
<comment type="subunit">
    <text evidence="9">Monomer and homodimer.</text>
</comment>
<accession>A0A8T2P1D6</accession>
<dbReference type="FunFam" id="3.90.79.10:FF:000027">
    <property type="entry name" value="nucleoside diphosphate-linked moiety X motif 6"/>
    <property type="match status" value="1"/>
</dbReference>
<dbReference type="Gene3D" id="4.10.80.100">
    <property type="match status" value="1"/>
</dbReference>
<dbReference type="AlphaFoldDB" id="A0A8T2P1D6"/>
<evidence type="ECO:0000313" key="13">
    <source>
        <dbReference type="Proteomes" id="UP000824540"/>
    </source>
</evidence>
<keyword evidence="3 9" id="KW-0963">Cytoplasm</keyword>
<dbReference type="GO" id="GO:0005739">
    <property type="term" value="C:mitochondrion"/>
    <property type="evidence" value="ECO:0007669"/>
    <property type="project" value="UniProtKB-SubCell"/>
</dbReference>
<gene>
    <name evidence="12" type="ORF">JZ751_008700</name>
</gene>
<evidence type="ECO:0000256" key="9">
    <source>
        <dbReference type="RuleBase" id="RU368106"/>
    </source>
</evidence>
<keyword evidence="4 9" id="KW-0378">Hydrolase</keyword>
<keyword evidence="5 9" id="KW-0496">Mitochondrion</keyword>
<feature type="domain" description="Nudix hydrolase" evidence="10">
    <location>
        <begin position="82"/>
        <end position="154"/>
    </location>
</feature>
<evidence type="ECO:0000256" key="1">
    <source>
        <dbReference type="ARBA" id="ARBA00004123"/>
    </source>
</evidence>
<keyword evidence="13" id="KW-1185">Reference proteome</keyword>
<comment type="caution">
    <text evidence="12">The sequence shown here is derived from an EMBL/GenBank/DDBJ whole genome shotgun (WGS) entry which is preliminary data.</text>
</comment>
<keyword evidence="6 9" id="KW-0539">Nucleus</keyword>
<protein>
    <recommendedName>
        <fullName evidence="8 9">Nucleoside diphosphate-linked moiety X motif 6</fullName>
        <shortName evidence="9">Nudix motif 6</shortName>
        <ecNumber evidence="9">3.6.1.-</ecNumber>
    </recommendedName>
</protein>
<dbReference type="InterPro" id="IPR003293">
    <property type="entry name" value="Nudix_hydrolase6-like"/>
</dbReference>
<dbReference type="InterPro" id="IPR000086">
    <property type="entry name" value="NUDIX_hydrolase_dom"/>
</dbReference>
<evidence type="ECO:0000313" key="12">
    <source>
        <dbReference type="EMBL" id="KAG9345556.1"/>
    </source>
</evidence>
<sequence length="211" mass="23810">MCLYCCYLCTSPDSLTQWRAEGRVAVWLHVPIAQSRFVAAAAAHGFTFHHARGDQSTLSLWLVEGESRLPLYATHQVGVAGDTAVREVLEETGVRSEFQSLLSVRQQHNHPGAFGMSDLYLICRMRPLSFHIEFCTQECLRCEWIDLEELARTGHTTPITSRVSRLLLHGLMHGFHHIDLGMEVLPAVYSGMFYQLYHRPLPMGDSTSPNV</sequence>
<evidence type="ECO:0000256" key="7">
    <source>
        <dbReference type="ARBA" id="ARBA00057091"/>
    </source>
</evidence>
<dbReference type="EMBL" id="JAFBMS010000017">
    <property type="protein sequence ID" value="KAG9345556.1"/>
    <property type="molecule type" value="Genomic_DNA"/>
</dbReference>
<dbReference type="GO" id="GO:0035529">
    <property type="term" value="F:NADH pyrophosphatase activity"/>
    <property type="evidence" value="ECO:0007669"/>
    <property type="project" value="TreeGrafter"/>
</dbReference>
<comment type="similarity">
    <text evidence="2 9">Belongs to the Nudix hydrolase family.</text>
</comment>
<dbReference type="PRINTS" id="PR01356">
    <property type="entry name" value="GFGPROTEIN"/>
</dbReference>
<dbReference type="Proteomes" id="UP000824540">
    <property type="component" value="Unassembled WGS sequence"/>
</dbReference>
<comment type="function">
    <text evidence="7 9">May contribute to the regulation of cell proliferation.</text>
</comment>
<reference evidence="12" key="1">
    <citation type="thesis" date="2021" institute="BYU ScholarsArchive" country="Provo, UT, USA">
        <title>Applications of and Algorithms for Genome Assembly and Genomic Analyses with an Emphasis on Marine Teleosts.</title>
        <authorList>
            <person name="Pickett B.D."/>
        </authorList>
    </citation>
    <scope>NUCLEOTIDE SEQUENCE</scope>
    <source>
        <strain evidence="12">HI-2016</strain>
    </source>
</reference>
<evidence type="ECO:0000256" key="4">
    <source>
        <dbReference type="ARBA" id="ARBA00022801"/>
    </source>
</evidence>
<dbReference type="Pfam" id="PF18290">
    <property type="entry name" value="Nudix_hydro"/>
    <property type="match status" value="1"/>
</dbReference>
<dbReference type="Gene3D" id="3.40.630.30">
    <property type="match status" value="1"/>
</dbReference>
<name>A0A8T2P1D6_9TELE</name>
<dbReference type="GO" id="GO:0005634">
    <property type="term" value="C:nucleus"/>
    <property type="evidence" value="ECO:0007669"/>
    <property type="project" value="UniProtKB-SubCell"/>
</dbReference>
<dbReference type="Gene3D" id="3.90.79.10">
    <property type="entry name" value="Nucleoside Triphosphate Pyrophosphohydrolase"/>
    <property type="match status" value="1"/>
</dbReference>
<dbReference type="InterPro" id="IPR040618">
    <property type="entry name" value="Pre-Nudix"/>
</dbReference>
<evidence type="ECO:0000256" key="2">
    <source>
        <dbReference type="ARBA" id="ARBA00005582"/>
    </source>
</evidence>